<comment type="caution">
    <text evidence="2">The sequence shown here is derived from an EMBL/GenBank/DDBJ whole genome shotgun (WGS) entry which is preliminary data.</text>
</comment>
<dbReference type="AlphaFoldDB" id="A0AAV8BRY1"/>
<keyword evidence="3" id="KW-1185">Reference proteome</keyword>
<reference evidence="2" key="1">
    <citation type="submission" date="2022-08" db="EMBL/GenBank/DDBJ databases">
        <authorList>
            <person name="Marques A."/>
        </authorList>
    </citation>
    <scope>NUCLEOTIDE SEQUENCE</scope>
    <source>
        <strain evidence="2">RhyPub2mFocal</strain>
        <tissue evidence="2">Leaves</tissue>
    </source>
</reference>
<gene>
    <name evidence="2" type="ORF">LUZ62_080275</name>
</gene>
<accession>A0AAV8BRY1</accession>
<evidence type="ECO:0000259" key="1">
    <source>
        <dbReference type="Pfam" id="PF20241"/>
    </source>
</evidence>
<feature type="domain" description="DUF6598" evidence="1">
    <location>
        <begin position="29"/>
        <end position="290"/>
    </location>
</feature>
<protein>
    <submittedName>
        <fullName evidence="2">rRNA N-glycosidase</fullName>
    </submittedName>
</protein>
<evidence type="ECO:0000313" key="2">
    <source>
        <dbReference type="EMBL" id="KAJ4745870.1"/>
    </source>
</evidence>
<dbReference type="Proteomes" id="UP001140206">
    <property type="component" value="Chromosome 5"/>
</dbReference>
<sequence length="294" mass="33089">METPGESSHAEDDVMQVSPRYERTTERALVEVFSVKMAGVRPNDLERLGGLILLRNSERNYVLYQNHFGKGCHQLDSEGYFTLIGPECGVHVKDKLGIYPWLFDNMTTSCEKSKEKVIWIRDPQSPRTDQVIRKGFRTKLGVVKIDFAVYSDAVEARIEIFLLDVKEGLLPIEKSVEIHGIVKASNSFIIREYNARSTILDNIKSQECTKLSYWPSGEAEFHVPLTRSITVIPRESSLIVDADLSLHCIPLGKSISIVVGSARFDASSRSSSTVEEKIIYGARAKVKVKVHWST</sequence>
<name>A0AAV8BRY1_9POAL</name>
<organism evidence="2 3">
    <name type="scientific">Rhynchospora pubera</name>
    <dbReference type="NCBI Taxonomy" id="906938"/>
    <lineage>
        <taxon>Eukaryota</taxon>
        <taxon>Viridiplantae</taxon>
        <taxon>Streptophyta</taxon>
        <taxon>Embryophyta</taxon>
        <taxon>Tracheophyta</taxon>
        <taxon>Spermatophyta</taxon>
        <taxon>Magnoliopsida</taxon>
        <taxon>Liliopsida</taxon>
        <taxon>Poales</taxon>
        <taxon>Cyperaceae</taxon>
        <taxon>Cyperoideae</taxon>
        <taxon>Rhynchosporeae</taxon>
        <taxon>Rhynchospora</taxon>
    </lineage>
</organism>
<evidence type="ECO:0000313" key="3">
    <source>
        <dbReference type="Proteomes" id="UP001140206"/>
    </source>
</evidence>
<dbReference type="EMBL" id="JAMFTS010000005">
    <property type="protein sequence ID" value="KAJ4745870.1"/>
    <property type="molecule type" value="Genomic_DNA"/>
</dbReference>
<proteinExistence type="predicted"/>
<dbReference type="InterPro" id="IPR046533">
    <property type="entry name" value="DUF6598"/>
</dbReference>
<dbReference type="Pfam" id="PF20241">
    <property type="entry name" value="DUF6598"/>
    <property type="match status" value="1"/>
</dbReference>